<evidence type="ECO:0000313" key="2">
    <source>
        <dbReference type="Proteomes" id="UP001642484"/>
    </source>
</evidence>
<gene>
    <name evidence="1" type="ORF">CCMP2556_LOCUS54939</name>
</gene>
<reference evidence="1 2" key="1">
    <citation type="submission" date="2024-02" db="EMBL/GenBank/DDBJ databases">
        <authorList>
            <person name="Chen Y."/>
            <person name="Shah S."/>
            <person name="Dougan E. K."/>
            <person name="Thang M."/>
            <person name="Chan C."/>
        </authorList>
    </citation>
    <scope>NUCLEOTIDE SEQUENCE [LARGE SCALE GENOMIC DNA]</scope>
</reference>
<dbReference type="EMBL" id="CAXAMN010028794">
    <property type="protein sequence ID" value="CAK9117672.1"/>
    <property type="molecule type" value="Genomic_DNA"/>
</dbReference>
<protein>
    <recommendedName>
        <fullName evidence="3">Pentatricopeptide repeat-containing protein</fullName>
    </recommendedName>
</protein>
<accession>A0ABP0SZ00</accession>
<dbReference type="Proteomes" id="UP001642484">
    <property type="component" value="Unassembled WGS sequence"/>
</dbReference>
<evidence type="ECO:0000313" key="1">
    <source>
        <dbReference type="EMBL" id="CAK9117672.1"/>
    </source>
</evidence>
<keyword evidence="2" id="KW-1185">Reference proteome</keyword>
<sequence>MGRQWHAAMSLLKDTSPLRLHLIVAFNTALASLSMHSSRRQSICRLFQARRQFKPSIVSFNTATHALSTFQIEKSLEMFRLGHLGLRLSTLSYNTIISACRDAQ</sequence>
<proteinExistence type="predicted"/>
<dbReference type="InterPro" id="IPR011990">
    <property type="entry name" value="TPR-like_helical_dom_sf"/>
</dbReference>
<organism evidence="1 2">
    <name type="scientific">Durusdinium trenchii</name>
    <dbReference type="NCBI Taxonomy" id="1381693"/>
    <lineage>
        <taxon>Eukaryota</taxon>
        <taxon>Sar</taxon>
        <taxon>Alveolata</taxon>
        <taxon>Dinophyceae</taxon>
        <taxon>Suessiales</taxon>
        <taxon>Symbiodiniaceae</taxon>
        <taxon>Durusdinium</taxon>
    </lineage>
</organism>
<dbReference type="Gene3D" id="1.25.40.10">
    <property type="entry name" value="Tetratricopeptide repeat domain"/>
    <property type="match status" value="1"/>
</dbReference>
<comment type="caution">
    <text evidence="1">The sequence shown here is derived from an EMBL/GenBank/DDBJ whole genome shotgun (WGS) entry which is preliminary data.</text>
</comment>
<name>A0ABP0SZ00_9DINO</name>
<evidence type="ECO:0008006" key="3">
    <source>
        <dbReference type="Google" id="ProtNLM"/>
    </source>
</evidence>